<comment type="caution">
    <text evidence="1">The sequence shown here is derived from an EMBL/GenBank/DDBJ whole genome shotgun (WGS) entry which is preliminary data.</text>
</comment>
<organism evidence="1 2">
    <name type="scientific">Plakobranchus ocellatus</name>
    <dbReference type="NCBI Taxonomy" id="259542"/>
    <lineage>
        <taxon>Eukaryota</taxon>
        <taxon>Metazoa</taxon>
        <taxon>Spiralia</taxon>
        <taxon>Lophotrochozoa</taxon>
        <taxon>Mollusca</taxon>
        <taxon>Gastropoda</taxon>
        <taxon>Heterobranchia</taxon>
        <taxon>Euthyneura</taxon>
        <taxon>Panpulmonata</taxon>
        <taxon>Sacoglossa</taxon>
        <taxon>Placobranchoidea</taxon>
        <taxon>Plakobranchidae</taxon>
        <taxon>Plakobranchus</taxon>
    </lineage>
</organism>
<dbReference type="AlphaFoldDB" id="A0AAV4DI66"/>
<evidence type="ECO:0000313" key="1">
    <source>
        <dbReference type="EMBL" id="GFO43851.1"/>
    </source>
</evidence>
<gene>
    <name evidence="1" type="ORF">PoB_007035600</name>
</gene>
<dbReference type="Proteomes" id="UP000735302">
    <property type="component" value="Unassembled WGS sequence"/>
</dbReference>
<dbReference type="EMBL" id="BLXT01007928">
    <property type="protein sequence ID" value="GFO43851.1"/>
    <property type="molecule type" value="Genomic_DNA"/>
</dbReference>
<accession>A0AAV4DI66</accession>
<proteinExistence type="predicted"/>
<evidence type="ECO:0000313" key="2">
    <source>
        <dbReference type="Proteomes" id="UP000735302"/>
    </source>
</evidence>
<keyword evidence="2" id="KW-1185">Reference proteome</keyword>
<reference evidence="1 2" key="1">
    <citation type="journal article" date="2021" name="Elife">
        <title>Chloroplast acquisition without the gene transfer in kleptoplastic sea slugs, Plakobranchus ocellatus.</title>
        <authorList>
            <person name="Maeda T."/>
            <person name="Takahashi S."/>
            <person name="Yoshida T."/>
            <person name="Shimamura S."/>
            <person name="Takaki Y."/>
            <person name="Nagai Y."/>
            <person name="Toyoda A."/>
            <person name="Suzuki Y."/>
            <person name="Arimoto A."/>
            <person name="Ishii H."/>
            <person name="Satoh N."/>
            <person name="Nishiyama T."/>
            <person name="Hasebe M."/>
            <person name="Maruyama T."/>
            <person name="Minagawa J."/>
            <person name="Obokata J."/>
            <person name="Shigenobu S."/>
        </authorList>
    </citation>
    <scope>NUCLEOTIDE SEQUENCE [LARGE SCALE GENOMIC DNA]</scope>
</reference>
<name>A0AAV4DI66_9GAST</name>
<sequence length="116" mass="12556">MDASTPTLGLDDGKENNISTKTAWIISDESVSVDASTPTLGLDNGKESSIGLKTARIISVSVDTSISTSGRYNHTREQSEATLLVYWKNGLTSPHPCLVETTHCGERISEYITNMH</sequence>
<protein>
    <submittedName>
        <fullName evidence="1">Uncharacterized protein</fullName>
    </submittedName>
</protein>